<dbReference type="PANTHER" id="PTHR36306">
    <property type="entry name" value="ALPHA-AMYLASE-RELATED-RELATED"/>
    <property type="match status" value="1"/>
</dbReference>
<accession>A0A915U026</accession>
<comment type="similarity">
    <text evidence="1">Belongs to the glycosyl hydrolase 57 family.</text>
</comment>
<dbReference type="InterPro" id="IPR004300">
    <property type="entry name" value="Glyco_hydro_57_N"/>
</dbReference>
<dbReference type="SUPFAM" id="SSF88713">
    <property type="entry name" value="Glycoside hydrolase/deacetylase"/>
    <property type="match status" value="1"/>
</dbReference>
<protein>
    <submittedName>
        <fullName evidence="4">Glycoside hydrolase</fullName>
    </submittedName>
</protein>
<feature type="domain" description="Glycoside hydrolase family 57 N-terminal" evidence="3">
    <location>
        <begin position="13"/>
        <end position="145"/>
    </location>
</feature>
<keyword evidence="5" id="KW-1185">Reference proteome</keyword>
<evidence type="ECO:0000256" key="1">
    <source>
        <dbReference type="ARBA" id="ARBA00006821"/>
    </source>
</evidence>
<dbReference type="PANTHER" id="PTHR36306:SF1">
    <property type="entry name" value="ALPHA-AMYLASE-RELATED"/>
    <property type="match status" value="1"/>
</dbReference>
<dbReference type="Pfam" id="PF03065">
    <property type="entry name" value="Glyco_hydro_57"/>
    <property type="match status" value="1"/>
</dbReference>
<dbReference type="Gene3D" id="3.20.110.20">
    <property type="match status" value="1"/>
</dbReference>
<proteinExistence type="inferred from homology"/>
<evidence type="ECO:0000256" key="2">
    <source>
        <dbReference type="ARBA" id="ARBA00023277"/>
    </source>
</evidence>
<dbReference type="AlphaFoldDB" id="A0A915U026"/>
<dbReference type="InterPro" id="IPR052046">
    <property type="entry name" value="GH57_Enzymes"/>
</dbReference>
<dbReference type="RefSeq" id="WP_267928405.1">
    <property type="nucleotide sequence ID" value="NZ_AP024233.1"/>
</dbReference>
<dbReference type="GO" id="GO:0005975">
    <property type="term" value="P:carbohydrate metabolic process"/>
    <property type="evidence" value="ECO:0007669"/>
    <property type="project" value="InterPro"/>
</dbReference>
<reference evidence="4" key="1">
    <citation type="submission" date="2020-12" db="EMBL/GenBank/DDBJ databases">
        <title>Desulfobium dissulfuricans gen. nov., sp. nov., a novel mesophilic, sulfate-reducing bacterium isolated from a deep-sea hydrothermal vent.</title>
        <authorList>
            <person name="Hashimoto Y."/>
            <person name="Tame A."/>
            <person name="Sawayama S."/>
            <person name="Miyazaki J."/>
            <person name="Takai K."/>
            <person name="Nakagawa S."/>
        </authorList>
    </citation>
    <scope>NUCLEOTIDE SEQUENCE</scope>
    <source>
        <strain evidence="4">GF1</strain>
    </source>
</reference>
<organism evidence="4 5">
    <name type="scientific">Desulfolithobacter dissulfuricans</name>
    <dbReference type="NCBI Taxonomy" id="2795293"/>
    <lineage>
        <taxon>Bacteria</taxon>
        <taxon>Pseudomonadati</taxon>
        <taxon>Thermodesulfobacteriota</taxon>
        <taxon>Desulfobulbia</taxon>
        <taxon>Desulfobulbales</taxon>
        <taxon>Desulfobulbaceae</taxon>
        <taxon>Desulfolithobacter</taxon>
    </lineage>
</organism>
<name>A0A915U026_9BACT</name>
<keyword evidence="4" id="KW-0378">Hydrolase</keyword>
<dbReference type="Proteomes" id="UP001063350">
    <property type="component" value="Chromosome"/>
</dbReference>
<dbReference type="GO" id="GO:0016787">
    <property type="term" value="F:hydrolase activity"/>
    <property type="evidence" value="ECO:0007669"/>
    <property type="project" value="UniProtKB-KW"/>
</dbReference>
<sequence>MNFFLIFHHNLAFSSIPTKHYRYLVDNVYGRLLDIAENGIPLGLEYTGETLELIADLQPSYITRLGTLLASGRAELIGSSYSQAIFPLIPARVNRWNLKYGIETYEKILGTRPKTALVNEQCYSDSLAGLYREAGYEAIIFDWMNARKEHSWPESWRYQPVIHAGTGLIFLWSDCISFQKLQRTVWGELDEEEWEDFINACQGRANSSSVANPLFSLYASDAEVFDYHPGTLETWTADRGHFKKLHNLLAGLTTKGKASILLPSQALARARTASLPEIERVCTPSYPVRTKKQDKYNVTRWAVTGRASARMNTQCYRLFAAISKHESATTCPPGRLDFLQKELVSLWGSDFRTHTTDEKIENFRNRMGAALFLAGAREDSGRNCRIEGSSSPPLLTCISGKSGRKISLEKGGTSLTILKNRGMAIETFTCRQCGPHPLLGTIPHGYFPDISLASDFYTGHIMLLTQDGRQYTDLSVKVPKLEITDQENFVLVRNKLPMELPGLTVFKSLYLGENSLTIRYDMYARDLRPTSLRLGICTFPPRSFHRETLFYETANGGDRTERFYLKGRKVVQGSPANHIVTCRHCLGNTDGRLVVGDATKWLTIVSNPVELYSVPLVHYEEVATNTTTPDYYLRVYHSICERDDVANVFWKGEMSLSFKITAHSQGTPTHKVTRNDGDTY</sequence>
<dbReference type="InterPro" id="IPR011330">
    <property type="entry name" value="Glyco_hydro/deAcase_b/a-brl"/>
</dbReference>
<dbReference type="KEGG" id="ddu:GF1_08750"/>
<keyword evidence="2" id="KW-0119">Carbohydrate metabolism</keyword>
<gene>
    <name evidence="4" type="ORF">GF1_08750</name>
</gene>
<dbReference type="EMBL" id="AP024233">
    <property type="protein sequence ID" value="BCO08499.1"/>
    <property type="molecule type" value="Genomic_DNA"/>
</dbReference>
<evidence type="ECO:0000259" key="3">
    <source>
        <dbReference type="Pfam" id="PF03065"/>
    </source>
</evidence>
<evidence type="ECO:0000313" key="4">
    <source>
        <dbReference type="EMBL" id="BCO08499.1"/>
    </source>
</evidence>
<evidence type="ECO:0000313" key="5">
    <source>
        <dbReference type="Proteomes" id="UP001063350"/>
    </source>
</evidence>